<dbReference type="AlphaFoldDB" id="A0A5E4ZJ85"/>
<feature type="transmembrane region" description="Helical" evidence="8">
    <location>
        <begin position="527"/>
        <end position="550"/>
    </location>
</feature>
<feature type="transmembrane region" description="Helical" evidence="8">
    <location>
        <begin position="612"/>
        <end position="645"/>
    </location>
</feature>
<dbReference type="InterPro" id="IPR037294">
    <property type="entry name" value="ABC_BtuC-like"/>
</dbReference>
<evidence type="ECO:0000256" key="8">
    <source>
        <dbReference type="SAM" id="Phobius"/>
    </source>
</evidence>
<evidence type="ECO:0000256" key="2">
    <source>
        <dbReference type="ARBA" id="ARBA00007935"/>
    </source>
</evidence>
<sequence>MAWTGQVAVSMHAERTMATLNLTRRLTVPAHAAPQQYGRRTRALWGGWLALALAVVVHAWASDAWPGFGAVVRALATPATPAMQATNDASLGWLLFVDAWLPQVRAGLAAGACLGLAGALLQTITQNPLASGELLGVSAGAQMGLIVALLVPGLAVLPMMLAGGVLAALCTFALAGGTRTTPLRLTLAGAANALALSALCMVALTLYTRAAVGVVQWSTGSLQQFGKRGAGEAMWLLLPAAVALVALLHPLGLARFGQAQALALGQRVGAVRFGAILLAAVLSAIAIALAGPVGFVGLAAPNLVRLMGVHRPAWMIPLSALWGGAMLIVTDAVARALVSFGALPVGVMSAVIGAPVLLLLLRYGLPASTAEMTAPMSALSRASSRRPLALIVALVVVALAATAGVTLAMGVLPWPSAWQWRDVFDPHTAVGMLVDLRLPRSLIAMGAGALLAGSGVLLQGACRNPLGGPELLGVNQAAGLAVLALLLVSPEAAARWSMPAAWAASATVLAIVLGVNARWGLAPMRVILTGMALAGLLAALANLLVLQFHVHATQALVWLVGSSNGQSWHGVRALLPWLAICLPLAVYASRWLDLLSLGDETAEALGVPVVRVRLGLLVLASAMAAAAVATVGPVAYVGLIVPNALRALPLAGTRDRLVIAVLAGALLLGVADLFGRTLFAPLDLPLGIVTAAVGTPLFLWLLSRTFLRSHAHAG</sequence>
<comment type="subcellular location">
    <subcellularLocation>
        <location evidence="1">Cell membrane</location>
        <topology evidence="1">Multi-pass membrane protein</topology>
    </subcellularLocation>
</comment>
<keyword evidence="4" id="KW-1003">Cell membrane</keyword>
<feature type="transmembrane region" description="Helical" evidence="8">
    <location>
        <begin position="312"/>
        <end position="329"/>
    </location>
</feature>
<organism evidence="9 10">
    <name type="scientific">Pandoraea captiosa</name>
    <dbReference type="NCBI Taxonomy" id="2508302"/>
    <lineage>
        <taxon>Bacteria</taxon>
        <taxon>Pseudomonadati</taxon>
        <taxon>Pseudomonadota</taxon>
        <taxon>Betaproteobacteria</taxon>
        <taxon>Burkholderiales</taxon>
        <taxon>Burkholderiaceae</taxon>
        <taxon>Pandoraea</taxon>
    </lineage>
</organism>
<feature type="transmembrane region" description="Helical" evidence="8">
    <location>
        <begin position="388"/>
        <end position="412"/>
    </location>
</feature>
<accession>A0A5E4ZJ85</accession>
<evidence type="ECO:0000313" key="10">
    <source>
        <dbReference type="Proteomes" id="UP000414136"/>
    </source>
</evidence>
<dbReference type="GO" id="GO:0022857">
    <property type="term" value="F:transmembrane transporter activity"/>
    <property type="evidence" value="ECO:0007669"/>
    <property type="project" value="InterPro"/>
</dbReference>
<keyword evidence="10" id="KW-1185">Reference proteome</keyword>
<evidence type="ECO:0000256" key="1">
    <source>
        <dbReference type="ARBA" id="ARBA00004651"/>
    </source>
</evidence>
<gene>
    <name evidence="9" type="ORF">PCA31118_00233</name>
</gene>
<dbReference type="OrthoDB" id="9055647at2"/>
<feature type="transmembrane region" description="Helical" evidence="8">
    <location>
        <begin position="157"/>
        <end position="175"/>
    </location>
</feature>
<feature type="transmembrane region" description="Helical" evidence="8">
    <location>
        <begin position="100"/>
        <end position="121"/>
    </location>
</feature>
<keyword evidence="6 8" id="KW-1133">Transmembrane helix</keyword>
<dbReference type="GO" id="GO:0005886">
    <property type="term" value="C:plasma membrane"/>
    <property type="evidence" value="ECO:0007669"/>
    <property type="project" value="UniProtKB-SubCell"/>
</dbReference>
<feature type="transmembrane region" description="Helical" evidence="8">
    <location>
        <begin position="684"/>
        <end position="702"/>
    </location>
</feature>
<dbReference type="Proteomes" id="UP000414136">
    <property type="component" value="Unassembled WGS sequence"/>
</dbReference>
<feature type="transmembrane region" description="Helical" evidence="8">
    <location>
        <begin position="500"/>
        <end position="521"/>
    </location>
</feature>
<feature type="transmembrane region" description="Helical" evidence="8">
    <location>
        <begin position="471"/>
        <end position="488"/>
    </location>
</feature>
<evidence type="ECO:0000256" key="7">
    <source>
        <dbReference type="ARBA" id="ARBA00023136"/>
    </source>
</evidence>
<dbReference type="SUPFAM" id="SSF81345">
    <property type="entry name" value="ABC transporter involved in vitamin B12 uptake, BtuC"/>
    <property type="match status" value="2"/>
</dbReference>
<reference evidence="9 10" key="1">
    <citation type="submission" date="2019-08" db="EMBL/GenBank/DDBJ databases">
        <authorList>
            <person name="Peeters C."/>
        </authorList>
    </citation>
    <scope>NUCLEOTIDE SEQUENCE [LARGE SCALE GENOMIC DNA]</scope>
    <source>
        <strain evidence="9 10">LMG 31118</strain>
    </source>
</reference>
<evidence type="ECO:0000313" key="9">
    <source>
        <dbReference type="EMBL" id="VVE60435.1"/>
    </source>
</evidence>
<comment type="similarity">
    <text evidence="2">Belongs to the binding-protein-dependent transport system permease family. FecCD subfamily.</text>
</comment>
<protein>
    <submittedName>
        <fullName evidence="9">Fe3+-hydroxamate ABC transporter permease FhuB</fullName>
    </submittedName>
</protein>
<feature type="transmembrane region" description="Helical" evidence="8">
    <location>
        <begin position="336"/>
        <end position="361"/>
    </location>
</feature>
<feature type="transmembrane region" description="Helical" evidence="8">
    <location>
        <begin position="571"/>
        <end position="592"/>
    </location>
</feature>
<feature type="transmembrane region" description="Helical" evidence="8">
    <location>
        <begin position="187"/>
        <end position="207"/>
    </location>
</feature>
<proteinExistence type="inferred from homology"/>
<dbReference type="PANTHER" id="PTHR30472:SF37">
    <property type="entry name" value="FE(3+) DICITRATE TRANSPORT SYSTEM PERMEASE PROTEIN FECD-RELATED"/>
    <property type="match status" value="1"/>
</dbReference>
<keyword evidence="3" id="KW-0813">Transport</keyword>
<dbReference type="GO" id="GO:0033214">
    <property type="term" value="P:siderophore-iron import into cell"/>
    <property type="evidence" value="ECO:0007669"/>
    <property type="project" value="TreeGrafter"/>
</dbReference>
<evidence type="ECO:0000256" key="4">
    <source>
        <dbReference type="ARBA" id="ARBA00022475"/>
    </source>
</evidence>
<feature type="transmembrane region" description="Helical" evidence="8">
    <location>
        <begin position="43"/>
        <end position="61"/>
    </location>
</feature>
<dbReference type="PANTHER" id="PTHR30472">
    <property type="entry name" value="FERRIC ENTEROBACTIN TRANSPORT SYSTEM PERMEASE PROTEIN"/>
    <property type="match status" value="1"/>
</dbReference>
<dbReference type="Gene3D" id="1.10.3470.10">
    <property type="entry name" value="ABC transporter involved in vitamin B12 uptake, BtuC"/>
    <property type="match status" value="2"/>
</dbReference>
<feature type="transmembrane region" description="Helical" evidence="8">
    <location>
        <begin position="133"/>
        <end position="151"/>
    </location>
</feature>
<feature type="transmembrane region" description="Helical" evidence="8">
    <location>
        <begin position="657"/>
        <end position="678"/>
    </location>
</feature>
<feature type="transmembrane region" description="Helical" evidence="8">
    <location>
        <begin position="442"/>
        <end position="459"/>
    </location>
</feature>
<evidence type="ECO:0000256" key="3">
    <source>
        <dbReference type="ARBA" id="ARBA00022448"/>
    </source>
</evidence>
<keyword evidence="7 8" id="KW-0472">Membrane</keyword>
<dbReference type="InterPro" id="IPR000522">
    <property type="entry name" value="ABC_transptr_permease_BtuC"/>
</dbReference>
<dbReference type="Pfam" id="PF01032">
    <property type="entry name" value="FecCD"/>
    <property type="match status" value="2"/>
</dbReference>
<evidence type="ECO:0000256" key="6">
    <source>
        <dbReference type="ARBA" id="ARBA00022989"/>
    </source>
</evidence>
<dbReference type="EMBL" id="CABPSQ010000001">
    <property type="protein sequence ID" value="VVE60435.1"/>
    <property type="molecule type" value="Genomic_DNA"/>
</dbReference>
<name>A0A5E4ZJ85_9BURK</name>
<dbReference type="CDD" id="cd06550">
    <property type="entry name" value="TM_ABC_iron-siderophores_like"/>
    <property type="match status" value="2"/>
</dbReference>
<evidence type="ECO:0000256" key="5">
    <source>
        <dbReference type="ARBA" id="ARBA00022692"/>
    </source>
</evidence>
<feature type="transmembrane region" description="Helical" evidence="8">
    <location>
        <begin position="275"/>
        <end position="300"/>
    </location>
</feature>
<keyword evidence="5 8" id="KW-0812">Transmembrane</keyword>
<feature type="transmembrane region" description="Helical" evidence="8">
    <location>
        <begin position="233"/>
        <end position="254"/>
    </location>
</feature>